<dbReference type="EC" id="4.3.1.15" evidence="4"/>
<evidence type="ECO:0000313" key="5">
    <source>
        <dbReference type="Proteomes" id="UP001589788"/>
    </source>
</evidence>
<keyword evidence="2" id="KW-0663">Pyridoxal phosphate</keyword>
<comment type="caution">
    <text evidence="4">The sequence shown here is derived from an EMBL/GenBank/DDBJ whole genome shotgun (WGS) entry which is preliminary data.</text>
</comment>
<evidence type="ECO:0000256" key="2">
    <source>
        <dbReference type="ARBA" id="ARBA00022898"/>
    </source>
</evidence>
<dbReference type="Gene3D" id="3.40.50.1100">
    <property type="match status" value="3"/>
</dbReference>
<evidence type="ECO:0000256" key="1">
    <source>
        <dbReference type="ARBA" id="ARBA00001933"/>
    </source>
</evidence>
<comment type="cofactor">
    <cofactor evidence="1">
        <name>pyridoxal 5'-phosphate</name>
        <dbReference type="ChEBI" id="CHEBI:597326"/>
    </cofactor>
</comment>
<reference evidence="4 5" key="1">
    <citation type="submission" date="2024-09" db="EMBL/GenBank/DDBJ databases">
        <authorList>
            <person name="Sun Q."/>
            <person name="Mori K."/>
        </authorList>
    </citation>
    <scope>NUCLEOTIDE SEQUENCE [LARGE SCALE GENOMIC DNA]</scope>
    <source>
        <strain evidence="4 5">JCM 15389</strain>
    </source>
</reference>
<dbReference type="InterPro" id="IPR036052">
    <property type="entry name" value="TrpB-like_PALP_sf"/>
</dbReference>
<dbReference type="GO" id="GO:0008838">
    <property type="term" value="F:diaminopropionate ammonia-lyase activity"/>
    <property type="evidence" value="ECO:0007669"/>
    <property type="project" value="UniProtKB-EC"/>
</dbReference>
<organism evidence="4 5">
    <name type="scientific">Aciditerrimonas ferrireducens</name>
    <dbReference type="NCBI Taxonomy" id="667306"/>
    <lineage>
        <taxon>Bacteria</taxon>
        <taxon>Bacillati</taxon>
        <taxon>Actinomycetota</taxon>
        <taxon>Acidimicrobiia</taxon>
        <taxon>Acidimicrobiales</taxon>
        <taxon>Acidimicrobiaceae</taxon>
        <taxon>Aciditerrimonas</taxon>
    </lineage>
</organism>
<dbReference type="Pfam" id="PF00291">
    <property type="entry name" value="PALP"/>
    <property type="match status" value="1"/>
</dbReference>
<dbReference type="Proteomes" id="UP001589788">
    <property type="component" value="Unassembled WGS sequence"/>
</dbReference>
<name>A0ABV6C1X7_9ACTN</name>
<dbReference type="PANTHER" id="PTHR42937">
    <property type="match status" value="1"/>
</dbReference>
<gene>
    <name evidence="4" type="ORF">ACFFRE_02135</name>
</gene>
<evidence type="ECO:0000313" key="4">
    <source>
        <dbReference type="EMBL" id="MFC0080957.1"/>
    </source>
</evidence>
<dbReference type="InterPro" id="IPR001926">
    <property type="entry name" value="TrpB-like_PALP"/>
</dbReference>
<keyword evidence="5" id="KW-1185">Reference proteome</keyword>
<sequence length="342" mass="35326">MLAATLGPPDDAPMRFHRRLPGYEPTPLRGLPALAEELGVGQVLLKDESSRLGLPSFKALGASWALYRTLEAHLGRSLEPWANLGELAERLAPALPLRVVAATDGNHGRAVAAMARQLGLACRIFVPRGTAAARIAAIEGEGASCEVVEGDYDAAVARSAAEAAEDRSGRTLVVSDTSWPGYEDVPRWVSEGYSTMLAEVDEALAARGEGPVDLVVVPMGVGALAAGVVRHYRRPGLADPPAILGVEPVGADCVGQSLRAKERRTLRDYRPSIMAGLNCETPSLVAWPLVAGGLSGAVAVTDEEAAAAMVALAAQGVVAGETGAAALAGLRVVLDGPGAAER</sequence>
<dbReference type="SUPFAM" id="SSF53686">
    <property type="entry name" value="Tryptophan synthase beta subunit-like PLP-dependent enzymes"/>
    <property type="match status" value="1"/>
</dbReference>
<dbReference type="EMBL" id="JBHLYQ010000011">
    <property type="protein sequence ID" value="MFC0080957.1"/>
    <property type="molecule type" value="Genomic_DNA"/>
</dbReference>
<accession>A0ABV6C1X7</accession>
<dbReference type="PANTHER" id="PTHR42937:SF1">
    <property type="entry name" value="DIAMINOPROPIONATE AMMONIA-LYASE"/>
    <property type="match status" value="1"/>
</dbReference>
<dbReference type="NCBIfam" id="NF006058">
    <property type="entry name" value="PRK08206.1"/>
    <property type="match status" value="1"/>
</dbReference>
<proteinExistence type="predicted"/>
<keyword evidence="4" id="KW-0456">Lyase</keyword>
<protein>
    <submittedName>
        <fullName evidence="4">Diaminopropionate ammonia-lyase</fullName>
        <ecNumber evidence="4">4.3.1.15</ecNumber>
    </submittedName>
</protein>
<feature type="non-terminal residue" evidence="4">
    <location>
        <position position="342"/>
    </location>
</feature>
<dbReference type="RefSeq" id="WP_377787719.1">
    <property type="nucleotide sequence ID" value="NZ_JBHLYQ010000011.1"/>
</dbReference>
<feature type="domain" description="Tryptophan synthase beta chain-like PALP" evidence="3">
    <location>
        <begin position="21"/>
        <end position="331"/>
    </location>
</feature>
<evidence type="ECO:0000259" key="3">
    <source>
        <dbReference type="Pfam" id="PF00291"/>
    </source>
</evidence>